<sequence length="65" mass="7463">MKSRIHTHVLQNPKSIHEKYVHVPYEDVDDNNNKNKIQHESQAGYNTKIFSQGGVLNKNSNKECG</sequence>
<name>A0ACB0KUL3_TRIPR</name>
<gene>
    <name evidence="1" type="ORF">MILVUS5_LOCUS26672</name>
</gene>
<accession>A0ACB0KUL3</accession>
<proteinExistence type="predicted"/>
<dbReference type="EMBL" id="CASHSV030000311">
    <property type="protein sequence ID" value="CAJ2660806.1"/>
    <property type="molecule type" value="Genomic_DNA"/>
</dbReference>
<keyword evidence="2" id="KW-1185">Reference proteome</keyword>
<comment type="caution">
    <text evidence="1">The sequence shown here is derived from an EMBL/GenBank/DDBJ whole genome shotgun (WGS) entry which is preliminary data.</text>
</comment>
<organism evidence="1 2">
    <name type="scientific">Trifolium pratense</name>
    <name type="common">Red clover</name>
    <dbReference type="NCBI Taxonomy" id="57577"/>
    <lineage>
        <taxon>Eukaryota</taxon>
        <taxon>Viridiplantae</taxon>
        <taxon>Streptophyta</taxon>
        <taxon>Embryophyta</taxon>
        <taxon>Tracheophyta</taxon>
        <taxon>Spermatophyta</taxon>
        <taxon>Magnoliopsida</taxon>
        <taxon>eudicotyledons</taxon>
        <taxon>Gunneridae</taxon>
        <taxon>Pentapetalae</taxon>
        <taxon>rosids</taxon>
        <taxon>fabids</taxon>
        <taxon>Fabales</taxon>
        <taxon>Fabaceae</taxon>
        <taxon>Papilionoideae</taxon>
        <taxon>50 kb inversion clade</taxon>
        <taxon>NPAAA clade</taxon>
        <taxon>Hologalegina</taxon>
        <taxon>IRL clade</taxon>
        <taxon>Trifolieae</taxon>
        <taxon>Trifolium</taxon>
    </lineage>
</organism>
<reference evidence="1" key="1">
    <citation type="submission" date="2023-10" db="EMBL/GenBank/DDBJ databases">
        <authorList>
            <person name="Rodriguez Cubillos JULIANA M."/>
            <person name="De Vega J."/>
        </authorList>
    </citation>
    <scope>NUCLEOTIDE SEQUENCE</scope>
</reference>
<protein>
    <submittedName>
        <fullName evidence="1">Uncharacterized protein</fullName>
    </submittedName>
</protein>
<evidence type="ECO:0000313" key="2">
    <source>
        <dbReference type="Proteomes" id="UP001177021"/>
    </source>
</evidence>
<dbReference type="Proteomes" id="UP001177021">
    <property type="component" value="Unassembled WGS sequence"/>
</dbReference>
<evidence type="ECO:0000313" key="1">
    <source>
        <dbReference type="EMBL" id="CAJ2660806.1"/>
    </source>
</evidence>